<comment type="function">
    <text evidence="1 23">Cell wall formation. Synthesis of cross-linked peptidoglycan from the lipid intermediates. The enzyme has a penicillin-insensitive transglycosylase N-terminal domain (formation of linear glycan strands) and a penicillin-sensitive transpeptidase C-terminal domain (cross-linking of the peptide subunits).</text>
</comment>
<evidence type="ECO:0000256" key="19">
    <source>
        <dbReference type="ARBA" id="ARBA00032454"/>
    </source>
</evidence>
<evidence type="ECO:0000256" key="7">
    <source>
        <dbReference type="ARBA" id="ARBA00022475"/>
    </source>
</evidence>
<evidence type="ECO:0000256" key="14">
    <source>
        <dbReference type="ARBA" id="ARBA00022984"/>
    </source>
</evidence>
<evidence type="ECO:0000313" key="31">
    <source>
        <dbReference type="Proteomes" id="UP000185639"/>
    </source>
</evidence>
<evidence type="ECO:0000256" key="16">
    <source>
        <dbReference type="ARBA" id="ARBA00023251"/>
    </source>
</evidence>
<evidence type="ECO:0000256" key="20">
    <source>
        <dbReference type="ARBA" id="ARBA00034000"/>
    </source>
</evidence>
<evidence type="ECO:0000256" key="8">
    <source>
        <dbReference type="ARBA" id="ARBA00022645"/>
    </source>
</evidence>
<keyword evidence="26" id="KW-0812">Transmembrane</keyword>
<evidence type="ECO:0000259" key="29">
    <source>
        <dbReference type="Pfam" id="PF14814"/>
    </source>
</evidence>
<evidence type="ECO:0000256" key="21">
    <source>
        <dbReference type="ARBA" id="ARBA00049902"/>
    </source>
</evidence>
<dbReference type="FunFam" id="1.10.3810.10:FF:000001">
    <property type="entry name" value="Penicillin-binding protein 1A"/>
    <property type="match status" value="1"/>
</dbReference>
<dbReference type="PANTHER" id="PTHR32282">
    <property type="entry name" value="BINDING PROTEIN TRANSPEPTIDASE, PUTATIVE-RELATED"/>
    <property type="match status" value="1"/>
</dbReference>
<evidence type="ECO:0000259" key="28">
    <source>
        <dbReference type="Pfam" id="PF00912"/>
    </source>
</evidence>
<dbReference type="InterPro" id="IPR050396">
    <property type="entry name" value="Glycosyltr_51/Transpeptidase"/>
</dbReference>
<evidence type="ECO:0000256" key="2">
    <source>
        <dbReference type="ARBA" id="ARBA00004236"/>
    </source>
</evidence>
<sequence>MITGIDSRIREPDTVGRVDIASLTVFCQAYSQFFICHQISSPHFAIVRFTGAFERMSGKPTKKTTVKKSAAKKEAAKKPVAGKQRRWKATLLGLFSVSLVIFGAWMIYLDAEVRRAFDGKKWALPAKVYARPLALYPGLLLSPQQLQAELQWSDYRQSTAVDRPGTYQRTGNTWRIYRRGFPFWDGPEPSRVIDVTLSSGRVEKVSDEKNAQALVRLEPQYIGGIFPVHNEDRELVRLEDVPPVLVAALIITEDRRFFEHWGISPTGIARAMVANVNAGRMVQGGSTLTQQLVKNFFLTNERSLSRKIQEAFMSLLLELHYDKEEILEAYINEVYLGQSGRRSIHGFGLASRFYFGKPLRELDNAEIATLVGLVKGASYYNPRRNPQRSKDRRDLILGLMAENQVITEAESLRAKRTPLLTASPKRAGQREYPAFLELAKQQLQQDYRLQDLQSEGLRIFTTLDPWVQSAVESSAEAHLSSLEARSPRLKGKLETAAVITSVDGGEIRALLGGRDASFFGFNRALNAKRAVGSLAKPAVYLAALRSGEYHWGTLIDDSPVTVEGQDGSLWQPQNYDKKSHGMLPMQETLQRSLNQATARLGMTVGLDKVVDELVRLGIRDDLPPYPSLLLGAMSLSPFEMTQMYQTIASEGFLMPLRTIDAVTTAEGDMLSSYAIRGQQVYDPVTMEWLTSGLKAVVSEGTARRLNDLPQPLAGKTGTSDEQRDAWYAGFDNRHLGVIWVGMDDNGPMPFTGSSGALPIWQESFRRMGTEPLTPSRSLVEIPVNPQGQLLEDGCSGKVYNFPASWQTKERLACESGVQSIGKGIRSWFERLF</sequence>
<dbReference type="PIRSF" id="PIRSF002799">
    <property type="entry name" value="PBP_1b"/>
    <property type="match status" value="1"/>
</dbReference>
<proteinExistence type="inferred from homology"/>
<evidence type="ECO:0000256" key="26">
    <source>
        <dbReference type="SAM" id="Phobius"/>
    </source>
</evidence>
<organism evidence="30 31">
    <name type="scientific">Thalassolituus maritimus</name>
    <dbReference type="NCBI Taxonomy" id="484498"/>
    <lineage>
        <taxon>Bacteria</taxon>
        <taxon>Pseudomonadati</taxon>
        <taxon>Pseudomonadota</taxon>
        <taxon>Gammaproteobacteria</taxon>
        <taxon>Oceanospirillales</taxon>
        <taxon>Oceanospirillaceae</taxon>
        <taxon>Thalassolituus</taxon>
    </lineage>
</organism>
<dbReference type="InterPro" id="IPR001460">
    <property type="entry name" value="PCN-bd_Tpept"/>
</dbReference>
<dbReference type="GO" id="GO:0008955">
    <property type="term" value="F:peptidoglycan glycosyltransferase activity"/>
    <property type="evidence" value="ECO:0007669"/>
    <property type="project" value="UniProtKB-UniRule"/>
</dbReference>
<evidence type="ECO:0000256" key="25">
    <source>
        <dbReference type="SAM" id="MobiDB-lite"/>
    </source>
</evidence>
<feature type="transmembrane region" description="Helical" evidence="26">
    <location>
        <begin position="87"/>
        <end position="108"/>
    </location>
</feature>
<evidence type="ECO:0000256" key="22">
    <source>
        <dbReference type="NCBIfam" id="TIGR02071"/>
    </source>
</evidence>
<dbReference type="UniPathway" id="UPA00219"/>
<dbReference type="Gene3D" id="3.30.2060.10">
    <property type="entry name" value="Penicillin-binding protein 1b domain"/>
    <property type="match status" value="1"/>
</dbReference>
<keyword evidence="17" id="KW-0511">Multifunctional enzyme</keyword>
<evidence type="ECO:0000256" key="13">
    <source>
        <dbReference type="ARBA" id="ARBA00022960"/>
    </source>
</evidence>
<evidence type="ECO:0000256" key="18">
    <source>
        <dbReference type="ARBA" id="ARBA00023316"/>
    </source>
</evidence>
<evidence type="ECO:0000256" key="23">
    <source>
        <dbReference type="PIRNR" id="PIRNR002799"/>
    </source>
</evidence>
<dbReference type="SUPFAM" id="SSF53955">
    <property type="entry name" value="Lysozyme-like"/>
    <property type="match status" value="1"/>
</dbReference>
<evidence type="ECO:0000256" key="17">
    <source>
        <dbReference type="ARBA" id="ARBA00023268"/>
    </source>
</evidence>
<dbReference type="AlphaFoldDB" id="A0A1N7NZD7"/>
<accession>A0A1N7NZD7</accession>
<dbReference type="Gene3D" id="1.10.3810.10">
    <property type="entry name" value="Biosynthetic peptidoglycan transglycosylase-like"/>
    <property type="match status" value="1"/>
</dbReference>
<evidence type="ECO:0000256" key="12">
    <source>
        <dbReference type="ARBA" id="ARBA00022801"/>
    </source>
</evidence>
<keyword evidence="13 23" id="KW-0133">Cell shape</keyword>
<dbReference type="GO" id="GO:0005886">
    <property type="term" value="C:plasma membrane"/>
    <property type="evidence" value="ECO:0007669"/>
    <property type="project" value="UniProtKB-SubCell"/>
</dbReference>
<gene>
    <name evidence="30" type="ORF">SAMN05421686_10816</name>
</gene>
<dbReference type="Gene3D" id="3.40.710.10">
    <property type="entry name" value="DD-peptidase/beta-lactamase superfamily"/>
    <property type="match status" value="1"/>
</dbReference>
<keyword evidence="7" id="KW-1003">Cell membrane</keyword>
<feature type="compositionally biased region" description="Basic residues" evidence="25">
    <location>
        <begin position="60"/>
        <end position="70"/>
    </location>
</feature>
<dbReference type="InterPro" id="IPR036950">
    <property type="entry name" value="PBP_transglycosylase"/>
</dbReference>
<dbReference type="GO" id="GO:0009002">
    <property type="term" value="F:serine-type D-Ala-D-Ala carboxypeptidase activity"/>
    <property type="evidence" value="ECO:0007669"/>
    <property type="project" value="UniProtKB-EC"/>
</dbReference>
<feature type="domain" description="Penicillin-binding protein transpeptidase" evidence="27">
    <location>
        <begin position="496"/>
        <end position="723"/>
    </location>
</feature>
<name>A0A1N7NZD7_9GAMM</name>
<dbReference type="GO" id="GO:0071555">
    <property type="term" value="P:cell wall organization"/>
    <property type="evidence" value="ECO:0007669"/>
    <property type="project" value="UniProtKB-UniRule"/>
</dbReference>
<dbReference type="PANTHER" id="PTHR32282:SF11">
    <property type="entry name" value="PENICILLIN-BINDING PROTEIN 1B"/>
    <property type="match status" value="1"/>
</dbReference>
<feature type="domain" description="Glycosyl transferase family 51" evidence="28">
    <location>
        <begin position="229"/>
        <end position="400"/>
    </location>
</feature>
<dbReference type="GO" id="GO:0009274">
    <property type="term" value="C:peptidoglycan-based cell wall"/>
    <property type="evidence" value="ECO:0007669"/>
    <property type="project" value="UniProtKB-UniRule"/>
</dbReference>
<dbReference type="NCBIfam" id="TIGR02071">
    <property type="entry name" value="PBP_1b"/>
    <property type="match status" value="1"/>
</dbReference>
<dbReference type="SUPFAM" id="SSF56601">
    <property type="entry name" value="beta-lactamase/transpeptidase-like"/>
    <property type="match status" value="1"/>
</dbReference>
<evidence type="ECO:0000256" key="6">
    <source>
        <dbReference type="ARBA" id="ARBA00018637"/>
    </source>
</evidence>
<feature type="domain" description="Bifunctional transglycosylase second" evidence="29">
    <location>
        <begin position="135"/>
        <end position="217"/>
    </location>
</feature>
<feature type="active site" description="Proton donor; for transglycosylase activity" evidence="24">
    <location>
        <position position="253"/>
    </location>
</feature>
<dbReference type="Pfam" id="PF14814">
    <property type="entry name" value="UB2H"/>
    <property type="match status" value="1"/>
</dbReference>
<keyword evidence="16" id="KW-0046">Antibiotic resistance</keyword>
<dbReference type="Proteomes" id="UP000185639">
    <property type="component" value="Unassembled WGS sequence"/>
</dbReference>
<evidence type="ECO:0000256" key="4">
    <source>
        <dbReference type="ARBA" id="ARBA00007090"/>
    </source>
</evidence>
<comment type="catalytic activity">
    <reaction evidence="21">
        <text>[GlcNAc-(1-&gt;4)-Mur2Ac(oyl-L-Ala-gamma-D-Glu-L-Lys-D-Ala-D-Ala)](n)-di-trans,octa-cis-undecaprenyl diphosphate + beta-D-GlcNAc-(1-&gt;4)-Mur2Ac(oyl-L-Ala-gamma-D-Glu-L-Lys-D-Ala-D-Ala)-di-trans,octa-cis-undecaprenyl diphosphate = [GlcNAc-(1-&gt;4)-Mur2Ac(oyl-L-Ala-gamma-D-Glu-L-Lys-D-Ala-D-Ala)](n+1)-di-trans,octa-cis-undecaprenyl diphosphate + di-trans,octa-cis-undecaprenyl diphosphate + H(+)</text>
        <dbReference type="Rhea" id="RHEA:23708"/>
        <dbReference type="Rhea" id="RHEA-COMP:9602"/>
        <dbReference type="Rhea" id="RHEA-COMP:9603"/>
        <dbReference type="ChEBI" id="CHEBI:15378"/>
        <dbReference type="ChEBI" id="CHEBI:58405"/>
        <dbReference type="ChEBI" id="CHEBI:60033"/>
        <dbReference type="ChEBI" id="CHEBI:78435"/>
        <dbReference type="EC" id="2.4.99.28"/>
    </reaction>
</comment>
<evidence type="ECO:0000256" key="11">
    <source>
        <dbReference type="ARBA" id="ARBA00022679"/>
    </source>
</evidence>
<evidence type="ECO:0000256" key="5">
    <source>
        <dbReference type="ARBA" id="ARBA00007739"/>
    </source>
</evidence>
<dbReference type="GO" id="GO:0046677">
    <property type="term" value="P:response to antibiotic"/>
    <property type="evidence" value="ECO:0007669"/>
    <property type="project" value="UniProtKB-UniRule"/>
</dbReference>
<comment type="subcellular location">
    <subcellularLocation>
        <location evidence="2">Cell membrane</location>
    </subcellularLocation>
</comment>
<evidence type="ECO:0000256" key="9">
    <source>
        <dbReference type="ARBA" id="ARBA00022670"/>
    </source>
</evidence>
<dbReference type="GO" id="GO:0006508">
    <property type="term" value="P:proteolysis"/>
    <property type="evidence" value="ECO:0007669"/>
    <property type="project" value="UniProtKB-KW"/>
</dbReference>
<keyword evidence="18 23" id="KW-0961">Cell wall biogenesis/degradation</keyword>
<dbReference type="InterPro" id="IPR023346">
    <property type="entry name" value="Lysozyme-like_dom_sf"/>
</dbReference>
<dbReference type="GO" id="GO:0009252">
    <property type="term" value="P:peptidoglycan biosynthetic process"/>
    <property type="evidence" value="ECO:0007669"/>
    <property type="project" value="UniProtKB-UniRule"/>
</dbReference>
<dbReference type="InterPro" id="IPR011813">
    <property type="entry name" value="PBP_1b"/>
</dbReference>
<evidence type="ECO:0000256" key="1">
    <source>
        <dbReference type="ARBA" id="ARBA00002624"/>
    </source>
</evidence>
<comment type="similarity">
    <text evidence="4 23">In the C-terminal section; belongs to the transpeptidase family.</text>
</comment>
<comment type="similarity">
    <text evidence="5 23">In the N-terminal section; belongs to the glycosyltransferase 51 family.</text>
</comment>
<dbReference type="Gene3D" id="1.20.5.100">
    <property type="entry name" value="Cytochrome c1, transmembrane anchor, C-terminal"/>
    <property type="match status" value="1"/>
</dbReference>
<comment type="catalytic activity">
    <reaction evidence="20">
        <text>Preferential cleavage: (Ac)2-L-Lys-D-Ala-|-D-Ala. Also transpeptidation of peptidyl-alanyl moieties that are N-acyl substituents of D-alanine.</text>
        <dbReference type="EC" id="3.4.16.4"/>
    </reaction>
</comment>
<dbReference type="GO" id="GO:0008360">
    <property type="term" value="P:regulation of cell shape"/>
    <property type="evidence" value="ECO:0007669"/>
    <property type="project" value="UniProtKB-UniRule"/>
</dbReference>
<keyword evidence="9" id="KW-0645">Protease</keyword>
<dbReference type="InterPro" id="IPR012338">
    <property type="entry name" value="Beta-lactam/transpept-like"/>
</dbReference>
<dbReference type="InterPro" id="IPR001264">
    <property type="entry name" value="Glyco_trans_51"/>
</dbReference>
<protein>
    <recommendedName>
        <fullName evidence="6 22">Penicillin-binding protein 1B</fullName>
        <shortName evidence="23">PBP-1b</shortName>
        <shortName evidence="23">PBP1b</shortName>
    </recommendedName>
    <alternativeName>
        <fullName evidence="19 23">Murein polymerase</fullName>
    </alternativeName>
</protein>
<dbReference type="InterPro" id="IPR028166">
    <property type="entry name" value="UB2H"/>
</dbReference>
<dbReference type="Pfam" id="PF00905">
    <property type="entry name" value="Transpeptidase"/>
    <property type="match status" value="1"/>
</dbReference>
<keyword evidence="11 23" id="KW-0808">Transferase</keyword>
<evidence type="ECO:0000256" key="15">
    <source>
        <dbReference type="ARBA" id="ARBA00023136"/>
    </source>
</evidence>
<dbReference type="Pfam" id="PF00912">
    <property type="entry name" value="Transgly"/>
    <property type="match status" value="1"/>
</dbReference>
<feature type="active site" description="Acyl-ester intermediate; for transpeptidase activity" evidence="24">
    <location>
        <position position="533"/>
    </location>
</feature>
<keyword evidence="26" id="KW-1133">Transmembrane helix</keyword>
<comment type="pathway">
    <text evidence="3 23">Cell wall biogenesis; peptidoglycan biosynthesis.</text>
</comment>
<evidence type="ECO:0000259" key="27">
    <source>
        <dbReference type="Pfam" id="PF00905"/>
    </source>
</evidence>
<feature type="region of interest" description="Disordered" evidence="25">
    <location>
        <begin position="60"/>
        <end position="79"/>
    </location>
</feature>
<keyword evidence="12" id="KW-0378">Hydrolase</keyword>
<reference evidence="31" key="1">
    <citation type="submission" date="2017-01" db="EMBL/GenBank/DDBJ databases">
        <authorList>
            <person name="Varghese N."/>
            <person name="Submissions S."/>
        </authorList>
    </citation>
    <scope>NUCLEOTIDE SEQUENCE [LARGE SCALE GENOMIC DNA]</scope>
    <source>
        <strain evidence="31">DSM 24913</strain>
    </source>
</reference>
<dbReference type="GO" id="GO:0008658">
    <property type="term" value="F:penicillin binding"/>
    <property type="evidence" value="ECO:0007669"/>
    <property type="project" value="UniProtKB-UniRule"/>
</dbReference>
<dbReference type="GO" id="GO:0030288">
    <property type="term" value="C:outer membrane-bounded periplasmic space"/>
    <property type="evidence" value="ECO:0007669"/>
    <property type="project" value="TreeGrafter"/>
</dbReference>
<evidence type="ECO:0000256" key="24">
    <source>
        <dbReference type="PIRSR" id="PIRSR002799-1"/>
    </source>
</evidence>
<keyword evidence="8" id="KW-0121">Carboxypeptidase</keyword>
<keyword evidence="31" id="KW-1185">Reference proteome</keyword>
<dbReference type="STRING" id="484498.SAMN05421686_10816"/>
<keyword evidence="14 23" id="KW-0573">Peptidoglycan synthesis</keyword>
<keyword evidence="10 23" id="KW-0328">Glycosyltransferase</keyword>
<dbReference type="EMBL" id="FTOH01000008">
    <property type="protein sequence ID" value="SIT03651.1"/>
    <property type="molecule type" value="Genomic_DNA"/>
</dbReference>
<evidence type="ECO:0000256" key="10">
    <source>
        <dbReference type="ARBA" id="ARBA00022676"/>
    </source>
</evidence>
<evidence type="ECO:0000313" key="30">
    <source>
        <dbReference type="EMBL" id="SIT03651.1"/>
    </source>
</evidence>
<keyword evidence="15 26" id="KW-0472">Membrane</keyword>
<evidence type="ECO:0000256" key="3">
    <source>
        <dbReference type="ARBA" id="ARBA00004752"/>
    </source>
</evidence>